<gene>
    <name evidence="8" type="primary">rfbC</name>
    <name evidence="8" type="ORF">HME7025_00014</name>
</gene>
<evidence type="ECO:0000256" key="7">
    <source>
        <dbReference type="ARBA" id="ARBA00033311"/>
    </source>
</evidence>
<dbReference type="Proteomes" id="UP000245468">
    <property type="component" value="Chromosome"/>
</dbReference>
<dbReference type="InterPro" id="IPR014710">
    <property type="entry name" value="RmlC-like_jellyroll"/>
</dbReference>
<dbReference type="Gene3D" id="2.60.120.10">
    <property type="entry name" value="Jelly Rolls"/>
    <property type="match status" value="1"/>
</dbReference>
<accession>A0A2S2DS80</accession>
<organism evidence="8 9">
    <name type="scientific">Aquirufa nivalisilvae</name>
    <dbReference type="NCBI Taxonomy" id="2516557"/>
    <lineage>
        <taxon>Bacteria</taxon>
        <taxon>Pseudomonadati</taxon>
        <taxon>Bacteroidota</taxon>
        <taxon>Cytophagia</taxon>
        <taxon>Cytophagales</taxon>
        <taxon>Flectobacillaceae</taxon>
        <taxon>Aquirufa</taxon>
    </lineage>
</organism>
<dbReference type="InterPro" id="IPR000888">
    <property type="entry name" value="RmlC-like"/>
</dbReference>
<dbReference type="GO" id="GO:0008830">
    <property type="term" value="F:dTDP-4-dehydrorhamnose 3,5-epimerase activity"/>
    <property type="evidence" value="ECO:0007669"/>
    <property type="project" value="UniProtKB-EC"/>
</dbReference>
<comment type="catalytic activity">
    <reaction evidence="1">
        <text>dTDP-4-dehydro-6-deoxy-alpha-D-glucose = dTDP-4-dehydro-beta-L-rhamnose</text>
        <dbReference type="Rhea" id="RHEA:16969"/>
        <dbReference type="ChEBI" id="CHEBI:57649"/>
        <dbReference type="ChEBI" id="CHEBI:62830"/>
        <dbReference type="EC" id="5.1.3.13"/>
    </reaction>
</comment>
<dbReference type="AlphaFoldDB" id="A0A2S2DS80"/>
<protein>
    <recommendedName>
        <fullName evidence="4">dTDP-4-dehydrorhamnose 3,5-epimerase</fullName>
        <ecNumber evidence="3">5.1.3.13</ecNumber>
    </recommendedName>
    <alternativeName>
        <fullName evidence="6">Thymidine diphospho-4-keto-rhamnose 3,5-epimerase</fullName>
    </alternativeName>
    <alternativeName>
        <fullName evidence="5">dTDP-4-keto-6-deoxyglucose 3,5-epimerase</fullName>
    </alternativeName>
    <alternativeName>
        <fullName evidence="7">dTDP-6-deoxy-D-xylo-4-hexulose 3,5-epimerase</fullName>
    </alternativeName>
</protein>
<dbReference type="PANTHER" id="PTHR21047:SF2">
    <property type="entry name" value="THYMIDINE DIPHOSPHO-4-KETO-RHAMNOSE 3,5-EPIMERASE"/>
    <property type="match status" value="1"/>
</dbReference>
<comment type="function">
    <text evidence="2">Catalyzes the epimerization of the C3' and C5'positions of dTDP-6-deoxy-D-xylo-4-hexulose, forming dTDP-6-deoxy-L-lyxo-4-hexulose.</text>
</comment>
<evidence type="ECO:0000313" key="8">
    <source>
        <dbReference type="EMBL" id="AWL07900.1"/>
    </source>
</evidence>
<dbReference type="SUPFAM" id="SSF51182">
    <property type="entry name" value="RmlC-like cupins"/>
    <property type="match status" value="1"/>
</dbReference>
<dbReference type="OrthoDB" id="9800680at2"/>
<evidence type="ECO:0000256" key="1">
    <source>
        <dbReference type="ARBA" id="ARBA00001298"/>
    </source>
</evidence>
<dbReference type="KEGG" id="psez:HME7025_00014"/>
<dbReference type="InterPro" id="IPR011051">
    <property type="entry name" value="RmlC_Cupin_sf"/>
</dbReference>
<evidence type="ECO:0000256" key="5">
    <source>
        <dbReference type="ARBA" id="ARBA00029758"/>
    </source>
</evidence>
<dbReference type="GO" id="GO:0000271">
    <property type="term" value="P:polysaccharide biosynthetic process"/>
    <property type="evidence" value="ECO:0007669"/>
    <property type="project" value="TreeGrafter"/>
</dbReference>
<dbReference type="EMBL" id="CP029346">
    <property type="protein sequence ID" value="AWL07900.1"/>
    <property type="molecule type" value="Genomic_DNA"/>
</dbReference>
<dbReference type="EC" id="5.1.3.13" evidence="3"/>
<keyword evidence="8" id="KW-0413">Isomerase</keyword>
<evidence type="ECO:0000256" key="3">
    <source>
        <dbReference type="ARBA" id="ARBA00012098"/>
    </source>
</evidence>
<keyword evidence="9" id="KW-1185">Reference proteome</keyword>
<sequence>MSQHIGIKDKQLISLEGKVLQDEIEGLIIHRTPPIEDERGEVVEVYRPSWNISSEPMVYAYAATIRPQVIKGWIVHKLQDDRIFVNRGVQLWAFFDNRENSPTYKNFMKITVSERNRSLIIIPKGVYHAVKNIGIDEAQFINFPTMPYNRASPDKYRLPVKNDLIPFDFTKDGQ</sequence>
<evidence type="ECO:0000256" key="6">
    <source>
        <dbReference type="ARBA" id="ARBA00031424"/>
    </source>
</evidence>
<proteinExistence type="predicted"/>
<evidence type="ECO:0000313" key="9">
    <source>
        <dbReference type="Proteomes" id="UP000245468"/>
    </source>
</evidence>
<dbReference type="GO" id="GO:0005829">
    <property type="term" value="C:cytosol"/>
    <property type="evidence" value="ECO:0007669"/>
    <property type="project" value="TreeGrafter"/>
</dbReference>
<dbReference type="Pfam" id="PF00908">
    <property type="entry name" value="dTDP_sugar_isom"/>
    <property type="match status" value="1"/>
</dbReference>
<name>A0A2S2DS80_9BACT</name>
<evidence type="ECO:0000256" key="2">
    <source>
        <dbReference type="ARBA" id="ARBA00001997"/>
    </source>
</evidence>
<reference evidence="9" key="1">
    <citation type="submission" date="2018-05" db="EMBL/GenBank/DDBJ databases">
        <title>Pseudarcicella sp. HME7025 Genome sequencing and assembly.</title>
        <authorList>
            <person name="Kim H."/>
            <person name="Kang H."/>
            <person name="Joh K."/>
        </authorList>
    </citation>
    <scope>NUCLEOTIDE SEQUENCE [LARGE SCALE GENOMIC DNA]</scope>
    <source>
        <strain evidence="9">HME7025</strain>
    </source>
</reference>
<evidence type="ECO:0000256" key="4">
    <source>
        <dbReference type="ARBA" id="ARBA00019595"/>
    </source>
</evidence>
<dbReference type="PANTHER" id="PTHR21047">
    <property type="entry name" value="DTDP-6-DEOXY-D-GLUCOSE-3,5 EPIMERASE"/>
    <property type="match status" value="1"/>
</dbReference>
<dbReference type="RefSeq" id="WP_109321681.1">
    <property type="nucleotide sequence ID" value="NZ_CP029346.1"/>
</dbReference>